<dbReference type="Proteomes" id="UP000015106">
    <property type="component" value="Chromosome 7"/>
</dbReference>
<protein>
    <submittedName>
        <fullName evidence="1">Uncharacterized protein</fullName>
    </submittedName>
</protein>
<reference evidence="1" key="3">
    <citation type="submission" date="2022-06" db="UniProtKB">
        <authorList>
            <consortium name="EnsemblPlants"/>
        </authorList>
    </citation>
    <scope>IDENTIFICATION</scope>
</reference>
<organism evidence="1 2">
    <name type="scientific">Triticum urartu</name>
    <name type="common">Red wild einkorn</name>
    <name type="synonym">Crithodium urartu</name>
    <dbReference type="NCBI Taxonomy" id="4572"/>
    <lineage>
        <taxon>Eukaryota</taxon>
        <taxon>Viridiplantae</taxon>
        <taxon>Streptophyta</taxon>
        <taxon>Embryophyta</taxon>
        <taxon>Tracheophyta</taxon>
        <taxon>Spermatophyta</taxon>
        <taxon>Magnoliopsida</taxon>
        <taxon>Liliopsida</taxon>
        <taxon>Poales</taxon>
        <taxon>Poaceae</taxon>
        <taxon>BOP clade</taxon>
        <taxon>Pooideae</taxon>
        <taxon>Triticodae</taxon>
        <taxon>Triticeae</taxon>
        <taxon>Triticinae</taxon>
        <taxon>Triticum</taxon>
    </lineage>
</organism>
<accession>A0A8R7QXE7</accession>
<sequence length="58" mass="6398">MRAEATITASRSRVPSRMVFDRLFKRDSMFGRHATNFLLGSSSMTIGWNPVGLGVSHG</sequence>
<evidence type="ECO:0000313" key="2">
    <source>
        <dbReference type="Proteomes" id="UP000015106"/>
    </source>
</evidence>
<evidence type="ECO:0000313" key="1">
    <source>
        <dbReference type="EnsemblPlants" id="TuG1812G0700002302.01.T01"/>
    </source>
</evidence>
<reference evidence="2" key="1">
    <citation type="journal article" date="2013" name="Nature">
        <title>Draft genome of the wheat A-genome progenitor Triticum urartu.</title>
        <authorList>
            <person name="Ling H.Q."/>
            <person name="Zhao S."/>
            <person name="Liu D."/>
            <person name="Wang J."/>
            <person name="Sun H."/>
            <person name="Zhang C."/>
            <person name="Fan H."/>
            <person name="Li D."/>
            <person name="Dong L."/>
            <person name="Tao Y."/>
            <person name="Gao C."/>
            <person name="Wu H."/>
            <person name="Li Y."/>
            <person name="Cui Y."/>
            <person name="Guo X."/>
            <person name="Zheng S."/>
            <person name="Wang B."/>
            <person name="Yu K."/>
            <person name="Liang Q."/>
            <person name="Yang W."/>
            <person name="Lou X."/>
            <person name="Chen J."/>
            <person name="Feng M."/>
            <person name="Jian J."/>
            <person name="Zhang X."/>
            <person name="Luo G."/>
            <person name="Jiang Y."/>
            <person name="Liu J."/>
            <person name="Wang Z."/>
            <person name="Sha Y."/>
            <person name="Zhang B."/>
            <person name="Wu H."/>
            <person name="Tang D."/>
            <person name="Shen Q."/>
            <person name="Xue P."/>
            <person name="Zou S."/>
            <person name="Wang X."/>
            <person name="Liu X."/>
            <person name="Wang F."/>
            <person name="Yang Y."/>
            <person name="An X."/>
            <person name="Dong Z."/>
            <person name="Zhang K."/>
            <person name="Zhang X."/>
            <person name="Luo M.C."/>
            <person name="Dvorak J."/>
            <person name="Tong Y."/>
            <person name="Wang J."/>
            <person name="Yang H."/>
            <person name="Li Z."/>
            <person name="Wang D."/>
            <person name="Zhang A."/>
            <person name="Wang J."/>
        </authorList>
    </citation>
    <scope>NUCLEOTIDE SEQUENCE</scope>
    <source>
        <strain evidence="2">cv. G1812</strain>
    </source>
</reference>
<keyword evidence="2" id="KW-1185">Reference proteome</keyword>
<dbReference type="Gramene" id="TuG1812G0700002302.01.T01">
    <property type="protein sequence ID" value="TuG1812G0700002302.01.T01"/>
    <property type="gene ID" value="TuG1812G0700002302.01"/>
</dbReference>
<dbReference type="AlphaFoldDB" id="A0A8R7QXE7"/>
<dbReference type="EnsemblPlants" id="TuG1812G0700002302.01.T01">
    <property type="protein sequence ID" value="TuG1812G0700002302.01.T01"/>
    <property type="gene ID" value="TuG1812G0700002302.01"/>
</dbReference>
<name>A0A8R7QXE7_TRIUA</name>
<proteinExistence type="predicted"/>
<reference evidence="1" key="2">
    <citation type="submission" date="2018-03" db="EMBL/GenBank/DDBJ databases">
        <title>The Triticum urartu genome reveals the dynamic nature of wheat genome evolution.</title>
        <authorList>
            <person name="Ling H."/>
            <person name="Ma B."/>
            <person name="Shi X."/>
            <person name="Liu H."/>
            <person name="Dong L."/>
            <person name="Sun H."/>
            <person name="Cao Y."/>
            <person name="Gao Q."/>
            <person name="Zheng S."/>
            <person name="Li Y."/>
            <person name="Yu Y."/>
            <person name="Du H."/>
            <person name="Qi M."/>
            <person name="Li Y."/>
            <person name="Yu H."/>
            <person name="Cui Y."/>
            <person name="Wang N."/>
            <person name="Chen C."/>
            <person name="Wu H."/>
            <person name="Zhao Y."/>
            <person name="Zhang J."/>
            <person name="Li Y."/>
            <person name="Zhou W."/>
            <person name="Zhang B."/>
            <person name="Hu W."/>
            <person name="Eijk M."/>
            <person name="Tang J."/>
            <person name="Witsenboer H."/>
            <person name="Zhao S."/>
            <person name="Li Z."/>
            <person name="Zhang A."/>
            <person name="Wang D."/>
            <person name="Liang C."/>
        </authorList>
    </citation>
    <scope>NUCLEOTIDE SEQUENCE [LARGE SCALE GENOMIC DNA]</scope>
    <source>
        <strain evidence="1">cv. G1812</strain>
    </source>
</reference>